<gene>
    <name evidence="1" type="ORF">HPB52_013667</name>
</gene>
<reference evidence="1" key="1">
    <citation type="journal article" date="2020" name="Cell">
        <title>Large-Scale Comparative Analyses of Tick Genomes Elucidate Their Genetic Diversity and Vector Capacities.</title>
        <authorList>
            <consortium name="Tick Genome and Microbiome Consortium (TIGMIC)"/>
            <person name="Jia N."/>
            <person name="Wang J."/>
            <person name="Shi W."/>
            <person name="Du L."/>
            <person name="Sun Y."/>
            <person name="Zhan W."/>
            <person name="Jiang J.F."/>
            <person name="Wang Q."/>
            <person name="Zhang B."/>
            <person name="Ji P."/>
            <person name="Bell-Sakyi L."/>
            <person name="Cui X.M."/>
            <person name="Yuan T.T."/>
            <person name="Jiang B.G."/>
            <person name="Yang W.F."/>
            <person name="Lam T.T."/>
            <person name="Chang Q.C."/>
            <person name="Ding S.J."/>
            <person name="Wang X.J."/>
            <person name="Zhu J.G."/>
            <person name="Ruan X.D."/>
            <person name="Zhao L."/>
            <person name="Wei J.T."/>
            <person name="Ye R.Z."/>
            <person name="Que T.C."/>
            <person name="Du C.H."/>
            <person name="Zhou Y.H."/>
            <person name="Cheng J.X."/>
            <person name="Dai P.F."/>
            <person name="Guo W.B."/>
            <person name="Han X.H."/>
            <person name="Huang E.J."/>
            <person name="Li L.F."/>
            <person name="Wei W."/>
            <person name="Gao Y.C."/>
            <person name="Liu J.Z."/>
            <person name="Shao H.Z."/>
            <person name="Wang X."/>
            <person name="Wang C.C."/>
            <person name="Yang T.C."/>
            <person name="Huo Q.B."/>
            <person name="Li W."/>
            <person name="Chen H.Y."/>
            <person name="Chen S.E."/>
            <person name="Zhou L.G."/>
            <person name="Ni X.B."/>
            <person name="Tian J.H."/>
            <person name="Sheng Y."/>
            <person name="Liu T."/>
            <person name="Pan Y.S."/>
            <person name="Xia L.Y."/>
            <person name="Li J."/>
            <person name="Zhao F."/>
            <person name="Cao W.C."/>
        </authorList>
    </citation>
    <scope>NUCLEOTIDE SEQUENCE</scope>
    <source>
        <strain evidence="1">Rsan-2018</strain>
    </source>
</reference>
<evidence type="ECO:0000313" key="2">
    <source>
        <dbReference type="Proteomes" id="UP000821837"/>
    </source>
</evidence>
<proteinExistence type="predicted"/>
<protein>
    <submittedName>
        <fullName evidence="1">Uncharacterized protein</fullName>
    </submittedName>
</protein>
<comment type="caution">
    <text evidence="1">The sequence shown here is derived from an EMBL/GenBank/DDBJ whole genome shotgun (WGS) entry which is preliminary data.</text>
</comment>
<keyword evidence="2" id="KW-1185">Reference proteome</keyword>
<organism evidence="1 2">
    <name type="scientific">Rhipicephalus sanguineus</name>
    <name type="common">Brown dog tick</name>
    <name type="synonym">Ixodes sanguineus</name>
    <dbReference type="NCBI Taxonomy" id="34632"/>
    <lineage>
        <taxon>Eukaryota</taxon>
        <taxon>Metazoa</taxon>
        <taxon>Ecdysozoa</taxon>
        <taxon>Arthropoda</taxon>
        <taxon>Chelicerata</taxon>
        <taxon>Arachnida</taxon>
        <taxon>Acari</taxon>
        <taxon>Parasitiformes</taxon>
        <taxon>Ixodida</taxon>
        <taxon>Ixodoidea</taxon>
        <taxon>Ixodidae</taxon>
        <taxon>Rhipicephalinae</taxon>
        <taxon>Rhipicephalus</taxon>
        <taxon>Rhipicephalus</taxon>
    </lineage>
</organism>
<accession>A0A9D4PJF6</accession>
<reference evidence="1" key="2">
    <citation type="submission" date="2021-09" db="EMBL/GenBank/DDBJ databases">
        <authorList>
            <person name="Jia N."/>
            <person name="Wang J."/>
            <person name="Shi W."/>
            <person name="Du L."/>
            <person name="Sun Y."/>
            <person name="Zhan W."/>
            <person name="Jiang J."/>
            <person name="Wang Q."/>
            <person name="Zhang B."/>
            <person name="Ji P."/>
            <person name="Sakyi L.B."/>
            <person name="Cui X."/>
            <person name="Yuan T."/>
            <person name="Jiang B."/>
            <person name="Yang W."/>
            <person name="Lam T.T.-Y."/>
            <person name="Chang Q."/>
            <person name="Ding S."/>
            <person name="Wang X."/>
            <person name="Zhu J."/>
            <person name="Ruan X."/>
            <person name="Zhao L."/>
            <person name="Wei J."/>
            <person name="Que T."/>
            <person name="Du C."/>
            <person name="Cheng J."/>
            <person name="Dai P."/>
            <person name="Han X."/>
            <person name="Huang E."/>
            <person name="Gao Y."/>
            <person name="Liu J."/>
            <person name="Shao H."/>
            <person name="Ye R."/>
            <person name="Li L."/>
            <person name="Wei W."/>
            <person name="Wang X."/>
            <person name="Wang C."/>
            <person name="Huo Q."/>
            <person name="Li W."/>
            <person name="Guo W."/>
            <person name="Chen H."/>
            <person name="Chen S."/>
            <person name="Zhou L."/>
            <person name="Zhou L."/>
            <person name="Ni X."/>
            <person name="Tian J."/>
            <person name="Zhou Y."/>
            <person name="Sheng Y."/>
            <person name="Liu T."/>
            <person name="Pan Y."/>
            <person name="Xia L."/>
            <person name="Li J."/>
            <person name="Zhao F."/>
            <person name="Cao W."/>
        </authorList>
    </citation>
    <scope>NUCLEOTIDE SEQUENCE</scope>
    <source>
        <strain evidence="1">Rsan-2018</strain>
        <tissue evidence="1">Larvae</tissue>
    </source>
</reference>
<name>A0A9D4PJF6_RHISA</name>
<evidence type="ECO:0000313" key="1">
    <source>
        <dbReference type="EMBL" id="KAH7943939.1"/>
    </source>
</evidence>
<dbReference type="EMBL" id="JABSTV010001253">
    <property type="protein sequence ID" value="KAH7943939.1"/>
    <property type="molecule type" value="Genomic_DNA"/>
</dbReference>
<dbReference type="Proteomes" id="UP000821837">
    <property type="component" value="Unassembled WGS sequence"/>
</dbReference>
<dbReference type="AlphaFoldDB" id="A0A9D4PJF6"/>
<sequence>MDVSSLYTNIPHTEGIAATIAAYEKSKSTTPISDPFRQFVHCRRKREQRIRHYYEEKTRLGCLAELKDVHIVSGFTDGVPEEIVRRFAGMSLATPAKWLAAALQAEDCPERCFPTLVEAAARATGASSYATMDCRIDAHPAQ</sequence>